<reference evidence="1 2" key="1">
    <citation type="journal article" date="2013" name="Stand. Genomic Sci.">
        <title>Genomic Encyclopedia of Type Strains, Phase I: The one thousand microbial genomes (KMG-I) project.</title>
        <authorList>
            <person name="Kyrpides N.C."/>
            <person name="Woyke T."/>
            <person name="Eisen J.A."/>
            <person name="Garrity G."/>
            <person name="Lilburn T.G."/>
            <person name="Beck B.J."/>
            <person name="Whitman W.B."/>
            <person name="Hugenholtz P."/>
            <person name="Klenk H.P."/>
        </authorList>
    </citation>
    <scope>NUCLEOTIDE SEQUENCE [LARGE SCALE GENOMIC DNA]</scope>
    <source>
        <strain evidence="1 2">DSM 45044</strain>
    </source>
</reference>
<name>A0A562UPQ6_9ACTN</name>
<sequence length="55" mass="5325">MATGAVSRCLARTASVGDDRHGGAPVPGSGTPGVISIAAVLEPARPKRLAAAESA</sequence>
<evidence type="ECO:0000313" key="1">
    <source>
        <dbReference type="EMBL" id="TWJ07576.1"/>
    </source>
</evidence>
<protein>
    <submittedName>
        <fullName evidence="1">Uncharacterized protein</fullName>
    </submittedName>
</protein>
<dbReference type="Proteomes" id="UP000321617">
    <property type="component" value="Unassembled WGS sequence"/>
</dbReference>
<proteinExistence type="predicted"/>
<keyword evidence="2" id="KW-1185">Reference proteome</keyword>
<dbReference type="AlphaFoldDB" id="A0A562UPQ6"/>
<evidence type="ECO:0000313" key="2">
    <source>
        <dbReference type="Proteomes" id="UP000321617"/>
    </source>
</evidence>
<organism evidence="1 2">
    <name type="scientific">Stackebrandtia albiflava</name>
    <dbReference type="NCBI Taxonomy" id="406432"/>
    <lineage>
        <taxon>Bacteria</taxon>
        <taxon>Bacillati</taxon>
        <taxon>Actinomycetota</taxon>
        <taxon>Actinomycetes</taxon>
        <taxon>Glycomycetales</taxon>
        <taxon>Glycomycetaceae</taxon>
        <taxon>Stackebrandtia</taxon>
    </lineage>
</organism>
<comment type="caution">
    <text evidence="1">The sequence shown here is derived from an EMBL/GenBank/DDBJ whole genome shotgun (WGS) entry which is preliminary data.</text>
</comment>
<accession>A0A562UPQ6</accession>
<gene>
    <name evidence="1" type="ORF">LX16_5062</name>
</gene>
<dbReference type="EMBL" id="VLLL01000011">
    <property type="protein sequence ID" value="TWJ07576.1"/>
    <property type="molecule type" value="Genomic_DNA"/>
</dbReference>